<dbReference type="GO" id="GO:0005886">
    <property type="term" value="C:plasma membrane"/>
    <property type="evidence" value="ECO:0007669"/>
    <property type="project" value="UniProtKB-SubCell"/>
</dbReference>
<dbReference type="RefSeq" id="WP_327787939.1">
    <property type="nucleotide sequence ID" value="NZ_JARGEQ010000024.1"/>
</dbReference>
<keyword evidence="5 8" id="KW-0067">ATP-binding</keyword>
<comment type="subcellular location">
    <subcellularLocation>
        <location evidence="1">Cell inner membrane</location>
        <topology evidence="1">Peripheral membrane protein</topology>
    </subcellularLocation>
</comment>
<dbReference type="PROSITE" id="PS00211">
    <property type="entry name" value="ABC_TRANSPORTER_1"/>
    <property type="match status" value="1"/>
</dbReference>
<comment type="similarity">
    <text evidence="2">Belongs to the ABC transporter superfamily.</text>
</comment>
<evidence type="ECO:0000313" key="8">
    <source>
        <dbReference type="EMBL" id="MDF1585521.1"/>
    </source>
</evidence>
<dbReference type="FunFam" id="3.40.50.300:FF:000016">
    <property type="entry name" value="Oligopeptide ABC transporter ATP-binding component"/>
    <property type="match status" value="1"/>
</dbReference>
<proteinExistence type="inferred from homology"/>
<dbReference type="AlphaFoldDB" id="A0AAP3UZ64"/>
<dbReference type="Pfam" id="PF08352">
    <property type="entry name" value="oligo_HPY"/>
    <property type="match status" value="1"/>
</dbReference>
<keyword evidence="3" id="KW-0813">Transport</keyword>
<dbReference type="SUPFAM" id="SSF52540">
    <property type="entry name" value="P-loop containing nucleoside triphosphate hydrolases"/>
    <property type="match status" value="1"/>
</dbReference>
<dbReference type="InterPro" id="IPR050319">
    <property type="entry name" value="ABC_transp_ATP-bind"/>
</dbReference>
<feature type="region of interest" description="Disordered" evidence="6">
    <location>
        <begin position="259"/>
        <end position="282"/>
    </location>
</feature>
<feature type="domain" description="ABC transporter" evidence="7">
    <location>
        <begin position="8"/>
        <end position="251"/>
    </location>
</feature>
<evidence type="ECO:0000256" key="6">
    <source>
        <dbReference type="SAM" id="MobiDB-lite"/>
    </source>
</evidence>
<name>A0AAP3UZ64_9PROT</name>
<dbReference type="InterPro" id="IPR017871">
    <property type="entry name" value="ABC_transporter-like_CS"/>
</dbReference>
<dbReference type="InterPro" id="IPR013563">
    <property type="entry name" value="Oligopep_ABC_C"/>
</dbReference>
<dbReference type="CDD" id="cd03257">
    <property type="entry name" value="ABC_NikE_OppD_transporters"/>
    <property type="match status" value="1"/>
</dbReference>
<evidence type="ECO:0000313" key="9">
    <source>
        <dbReference type="Proteomes" id="UP001301140"/>
    </source>
</evidence>
<evidence type="ECO:0000256" key="1">
    <source>
        <dbReference type="ARBA" id="ARBA00004417"/>
    </source>
</evidence>
<accession>A0AAP3UZ64</accession>
<dbReference type="GO" id="GO:0015833">
    <property type="term" value="P:peptide transport"/>
    <property type="evidence" value="ECO:0007669"/>
    <property type="project" value="InterPro"/>
</dbReference>
<evidence type="ECO:0000256" key="3">
    <source>
        <dbReference type="ARBA" id="ARBA00022448"/>
    </source>
</evidence>
<dbReference type="InterPro" id="IPR003439">
    <property type="entry name" value="ABC_transporter-like_ATP-bd"/>
</dbReference>
<dbReference type="SMART" id="SM00382">
    <property type="entry name" value="AAA"/>
    <property type="match status" value="1"/>
</dbReference>
<evidence type="ECO:0000256" key="4">
    <source>
        <dbReference type="ARBA" id="ARBA00022741"/>
    </source>
</evidence>
<reference evidence="8 9" key="1">
    <citation type="submission" date="2023-03" db="EMBL/GenBank/DDBJ databases">
        <title>YIM 152171 draft genome.</title>
        <authorList>
            <person name="Yang Z."/>
        </authorList>
    </citation>
    <scope>NUCLEOTIDE SEQUENCE [LARGE SCALE GENOMIC DNA]</scope>
    <source>
        <strain evidence="8 9">YIM 152171</strain>
    </source>
</reference>
<dbReference type="GO" id="GO:0016887">
    <property type="term" value="F:ATP hydrolysis activity"/>
    <property type="evidence" value="ECO:0007669"/>
    <property type="project" value="InterPro"/>
</dbReference>
<dbReference type="InterPro" id="IPR027417">
    <property type="entry name" value="P-loop_NTPase"/>
</dbReference>
<dbReference type="EMBL" id="JARGEQ010000024">
    <property type="protein sequence ID" value="MDF1585521.1"/>
    <property type="molecule type" value="Genomic_DNA"/>
</dbReference>
<protein>
    <submittedName>
        <fullName evidence="8">ATP-binding cassette domain-containing protein</fullName>
    </submittedName>
</protein>
<dbReference type="GO" id="GO:0005524">
    <property type="term" value="F:ATP binding"/>
    <property type="evidence" value="ECO:0007669"/>
    <property type="project" value="UniProtKB-KW"/>
</dbReference>
<evidence type="ECO:0000256" key="5">
    <source>
        <dbReference type="ARBA" id="ARBA00022840"/>
    </source>
</evidence>
<dbReference type="GO" id="GO:0055085">
    <property type="term" value="P:transmembrane transport"/>
    <property type="evidence" value="ECO:0007669"/>
    <property type="project" value="UniProtKB-ARBA"/>
</dbReference>
<keyword evidence="4" id="KW-0547">Nucleotide-binding</keyword>
<gene>
    <name evidence="8" type="ORF">PZ740_03865</name>
</gene>
<dbReference type="Gene3D" id="3.40.50.300">
    <property type="entry name" value="P-loop containing nucleotide triphosphate hydrolases"/>
    <property type="match status" value="1"/>
</dbReference>
<organism evidence="8 9">
    <name type="scientific">Marinimicrococcus flavescens</name>
    <dbReference type="NCBI Taxonomy" id="3031815"/>
    <lineage>
        <taxon>Bacteria</taxon>
        <taxon>Pseudomonadati</taxon>
        <taxon>Pseudomonadota</taxon>
        <taxon>Alphaproteobacteria</taxon>
        <taxon>Geminicoccales</taxon>
        <taxon>Geminicoccaceae</taxon>
        <taxon>Marinimicrococcus</taxon>
    </lineage>
</organism>
<evidence type="ECO:0000256" key="2">
    <source>
        <dbReference type="ARBA" id="ARBA00005417"/>
    </source>
</evidence>
<dbReference type="PANTHER" id="PTHR43776">
    <property type="entry name" value="TRANSPORT ATP-BINDING PROTEIN"/>
    <property type="match status" value="1"/>
</dbReference>
<sequence length="321" mass="35787">MTTPNPLLEVEDLVKHHHTPAGAVRAVDGVSFAIGRGETLGFVGESGCGKSTLGRTLMRLHEPDAGTIRFEQRDVTRLGRREMRPVRRNVQMIFQDPYGSLNPRRTVRQLLTEPFQVHGIGDAADRRERVGRLLERVGLHPDHAERHPHEFSGGQRQRIAIARAIALEPRLVICDEPVSALDVSIQAQIINLLRRLQRESGMAYLFISHDLSVVGYVADRIAVMYLGQIVEIAPKAELWREPLHPYTRVLFSAIPLPSPPSQARRERLSLKGEPPSPIAPPRGCRFHTRCPHAMPVCREQAPALREVEGGRQVACHLVGAA</sequence>
<keyword evidence="9" id="KW-1185">Reference proteome</keyword>
<dbReference type="PROSITE" id="PS50893">
    <property type="entry name" value="ABC_TRANSPORTER_2"/>
    <property type="match status" value="1"/>
</dbReference>
<dbReference type="InterPro" id="IPR003593">
    <property type="entry name" value="AAA+_ATPase"/>
</dbReference>
<dbReference type="NCBIfam" id="TIGR01727">
    <property type="entry name" value="oligo_HPY"/>
    <property type="match status" value="1"/>
</dbReference>
<dbReference type="Pfam" id="PF00005">
    <property type="entry name" value="ABC_tran"/>
    <property type="match status" value="1"/>
</dbReference>
<evidence type="ECO:0000259" key="7">
    <source>
        <dbReference type="PROSITE" id="PS50893"/>
    </source>
</evidence>
<comment type="caution">
    <text evidence="8">The sequence shown here is derived from an EMBL/GenBank/DDBJ whole genome shotgun (WGS) entry which is preliminary data.</text>
</comment>
<dbReference type="Proteomes" id="UP001301140">
    <property type="component" value="Unassembled WGS sequence"/>
</dbReference>
<dbReference type="PANTHER" id="PTHR43776:SF7">
    <property type="entry name" value="D,D-DIPEPTIDE TRANSPORT ATP-BINDING PROTEIN DDPF-RELATED"/>
    <property type="match status" value="1"/>
</dbReference>